<dbReference type="AlphaFoldDB" id="A0A060NNH2"/>
<evidence type="ECO:0000313" key="3">
    <source>
        <dbReference type="Proteomes" id="UP000066014"/>
    </source>
</evidence>
<name>A0A060NNH2_9BURK</name>
<dbReference type="OrthoDB" id="32195at2"/>
<proteinExistence type="predicted"/>
<dbReference type="HOGENOM" id="CLU_547304_0_0_4"/>
<dbReference type="RefSeq" id="WP_045535037.1">
    <property type="nucleotide sequence ID" value="NZ_AP014569.1"/>
</dbReference>
<reference evidence="2 3" key="1">
    <citation type="journal article" date="2014" name="Nat. Commun.">
        <title>Physiological and genomic features of highly alkaliphilic hydrogen-utilizing Betaproteobacteria from a continental serpentinizing site.</title>
        <authorList>
            <person name="Suzuki S."/>
            <person name="Kuenen J.G."/>
            <person name="Schipper K."/>
            <person name="van der Velde S."/>
            <person name="Ishii S."/>
            <person name="Wu A."/>
            <person name="Sorokin D.Y."/>
            <person name="Tenney A."/>
            <person name="Meng X.Y."/>
            <person name="Morrill P.L."/>
            <person name="Kamagata Y."/>
            <person name="Muyzer G."/>
            <person name="Nealson K.H."/>
        </authorList>
    </citation>
    <scope>NUCLEOTIDE SEQUENCE [LARGE SCALE GENOMIC DNA]</scope>
    <source>
        <strain evidence="2 3">B1</strain>
    </source>
</reference>
<dbReference type="InterPro" id="IPR007505">
    <property type="entry name" value="PDDEXK_7"/>
</dbReference>
<dbReference type="Proteomes" id="UP000066014">
    <property type="component" value="Chromosome"/>
</dbReference>
<keyword evidence="2" id="KW-0456">Lyase</keyword>
<dbReference type="STRING" id="1458426.SMCB_0667"/>
<dbReference type="InterPro" id="IPR018633">
    <property type="entry name" value="DUF2357"/>
</dbReference>
<gene>
    <name evidence="2" type="ORF">SMCB_0667</name>
</gene>
<accession>A0A060NNH2</accession>
<evidence type="ECO:0000259" key="1">
    <source>
        <dbReference type="Pfam" id="PF09823"/>
    </source>
</evidence>
<dbReference type="Pfam" id="PF09823">
    <property type="entry name" value="DUF2357"/>
    <property type="match status" value="1"/>
</dbReference>
<dbReference type="Pfam" id="PF04411">
    <property type="entry name" value="PDDEXK_7"/>
    <property type="match status" value="1"/>
</dbReference>
<protein>
    <submittedName>
        <fullName evidence="2">Adenylosuccinate lyase</fullName>
    </submittedName>
</protein>
<keyword evidence="3" id="KW-1185">Reference proteome</keyword>
<dbReference type="KEGG" id="cbab:SMCB_0667"/>
<sequence>MAALFIQAEVGGPAWQVWPMPDAVPVGTVREGASYLFELRDSDDALAADLLIDDVPAEALRSRQPRMARWRWQPGFHAGMVEAVLRVPGTGTRRFEITTDPDLRKLTRDDFDAMVREVLEDTFALFSLSAFRKGIARQPGNRAPPLARLEFLRSRADAIVGTVAAIARAPRHFLRAEEVTVPSHRASRATGPEIIKSFRSGVILTETVKPSRLPAALQGRLPAQIALRQRRNSVDIPEHRQIKACLRSWAAWLAGVADMLARTGAQDDPEIVTTAGSWAIRARHIARRLNDAAGAGFMAEVGDGPAQLRMSSLFRNDPVYQRFYRLWQDMNLGLAALFGDFLNMPLARTYELYELWCFLRLLRAAVEEYGPEGVDLSRLFLSDAAGGVTIAAGAVIVPIGGDRVLCFQRKYREYWVEPDGVGSFSRDMVPDVVFAGPLPGATERRVIVLDAKYRINDGLNDALNSIHTYRDALVQEAESGQTEGIVTAAYLLTPHVPSLKDDFKDTPVPGRLFHPQYREKFRFGAVTLRPGMSGDDLRTCLRTIVADAGAGA</sequence>
<organism evidence="2 3">
    <name type="scientific">Serpentinimonas maccroryi</name>
    <dbReference type="NCBI Taxonomy" id="1458426"/>
    <lineage>
        <taxon>Bacteria</taxon>
        <taxon>Pseudomonadati</taxon>
        <taxon>Pseudomonadota</taxon>
        <taxon>Betaproteobacteria</taxon>
        <taxon>Burkholderiales</taxon>
        <taxon>Comamonadaceae</taxon>
        <taxon>Serpentinimonas</taxon>
    </lineage>
</organism>
<dbReference type="GO" id="GO:0016829">
    <property type="term" value="F:lyase activity"/>
    <property type="evidence" value="ECO:0007669"/>
    <property type="project" value="UniProtKB-KW"/>
</dbReference>
<dbReference type="EMBL" id="AP014569">
    <property type="protein sequence ID" value="BAO82895.1"/>
    <property type="molecule type" value="Genomic_DNA"/>
</dbReference>
<feature type="domain" description="DUF2357" evidence="1">
    <location>
        <begin position="75"/>
        <end position="327"/>
    </location>
</feature>
<evidence type="ECO:0000313" key="2">
    <source>
        <dbReference type="EMBL" id="BAO82895.1"/>
    </source>
</evidence>